<dbReference type="Proteomes" id="UP001642540">
    <property type="component" value="Unassembled WGS sequence"/>
</dbReference>
<dbReference type="SMART" id="SM00225">
    <property type="entry name" value="BTB"/>
    <property type="match status" value="1"/>
</dbReference>
<dbReference type="InterPro" id="IPR006571">
    <property type="entry name" value="TLDc_dom"/>
</dbReference>
<gene>
    <name evidence="3" type="ORF">ODALV1_LOCUS29228</name>
</gene>
<dbReference type="EMBL" id="CAXLJM020000151">
    <property type="protein sequence ID" value="CAL8143020.1"/>
    <property type="molecule type" value="Genomic_DNA"/>
</dbReference>
<name>A0ABP1S3E0_9HEXA</name>
<feature type="domain" description="TLDc" evidence="2">
    <location>
        <begin position="284"/>
        <end position="456"/>
    </location>
</feature>
<evidence type="ECO:0000256" key="1">
    <source>
        <dbReference type="SAM" id="MobiDB-lite"/>
    </source>
</evidence>
<dbReference type="Pfam" id="PF07707">
    <property type="entry name" value="BACK"/>
    <property type="match status" value="1"/>
</dbReference>
<dbReference type="InterPro" id="IPR000210">
    <property type="entry name" value="BTB/POZ_dom"/>
</dbReference>
<reference evidence="3 4" key="1">
    <citation type="submission" date="2024-08" db="EMBL/GenBank/DDBJ databases">
        <authorList>
            <person name="Cucini C."/>
            <person name="Frati F."/>
        </authorList>
    </citation>
    <scope>NUCLEOTIDE SEQUENCE [LARGE SCALE GENOMIC DNA]</scope>
</reference>
<proteinExistence type="predicted"/>
<dbReference type="Pfam" id="PF07534">
    <property type="entry name" value="TLD"/>
    <property type="match status" value="1"/>
</dbReference>
<dbReference type="InterPro" id="IPR011705">
    <property type="entry name" value="BACK"/>
</dbReference>
<accession>A0ABP1S3E0</accession>
<organism evidence="3 4">
    <name type="scientific">Orchesella dallaii</name>
    <dbReference type="NCBI Taxonomy" id="48710"/>
    <lineage>
        <taxon>Eukaryota</taxon>
        <taxon>Metazoa</taxon>
        <taxon>Ecdysozoa</taxon>
        <taxon>Arthropoda</taxon>
        <taxon>Hexapoda</taxon>
        <taxon>Collembola</taxon>
        <taxon>Entomobryomorpha</taxon>
        <taxon>Entomobryoidea</taxon>
        <taxon>Orchesellidae</taxon>
        <taxon>Orchesellinae</taxon>
        <taxon>Orchesella</taxon>
    </lineage>
</organism>
<evidence type="ECO:0000313" key="3">
    <source>
        <dbReference type="EMBL" id="CAL8143020.1"/>
    </source>
</evidence>
<dbReference type="PANTHER" id="PTHR24410">
    <property type="entry name" value="HL07962P-RELATED"/>
    <property type="match status" value="1"/>
</dbReference>
<evidence type="ECO:0000259" key="2">
    <source>
        <dbReference type="PROSITE" id="PS51886"/>
    </source>
</evidence>
<dbReference type="Gene3D" id="3.30.710.10">
    <property type="entry name" value="Potassium Channel Kv1.1, Chain A"/>
    <property type="match status" value="1"/>
</dbReference>
<dbReference type="SMART" id="SM00584">
    <property type="entry name" value="TLDc"/>
    <property type="match status" value="1"/>
</dbReference>
<feature type="compositionally biased region" description="Low complexity" evidence="1">
    <location>
        <begin position="443"/>
        <end position="463"/>
    </location>
</feature>
<dbReference type="PANTHER" id="PTHR24410:SF34">
    <property type="entry name" value="LD40565P"/>
    <property type="match status" value="1"/>
</dbReference>
<protein>
    <recommendedName>
        <fullName evidence="2">TLDc domain-containing protein</fullName>
    </recommendedName>
</protein>
<dbReference type="SUPFAM" id="SSF54695">
    <property type="entry name" value="POZ domain"/>
    <property type="match status" value="1"/>
</dbReference>
<sequence length="519" mass="58074">MGLGSKVYGSEKGVSQLISDLDSLLINSDAGDLVCFIGSSKMAIKCHSFLLKIRCKSFKPEKTHYPDVSPEVFRIFLKYVYTGKLSVEESSLFPLYTLANEFGMSDLKATCDELISKNLSPASSCTILNLALSTKQSGLDDIIDKCINYIGENPNECIKASNFLSLPVETITRLISSDQFCLEEEEVWRCVLRWAQYKADVETHVSRWTEEERKKVSKFLNPVISHVRLLLIDSRVFAEEVEPTGCVPMALSLERYRFAAVPHQFEKDPRLTPRNSPRIFQNSQIIHNERLSLGRKLNDMIPSAITENGECFKQSWKLVYRASTHGFSADAFHAQVDGLSPTVTIILIDNNAKWICGGYTDVAWARSKPPKYATSNKSFLFCYDGKPESAPVRFSVTKKHFAVCHDANSGPIFGAGADLYISSNCNSNTDSYSNLPHSYELDNQYNNQNGEQPQQQQQKQCTNGTTKPEPEGSPRQINSAVYENTTSAVLTPSYQFVVADYEVFVPTVLPMTTESSCSF</sequence>
<dbReference type="InterPro" id="IPR051481">
    <property type="entry name" value="BTB-POZ/Galectin-3-binding"/>
</dbReference>
<dbReference type="PROSITE" id="PS51886">
    <property type="entry name" value="TLDC"/>
    <property type="match status" value="1"/>
</dbReference>
<dbReference type="Pfam" id="PF00651">
    <property type="entry name" value="BTB"/>
    <property type="match status" value="1"/>
</dbReference>
<comment type="caution">
    <text evidence="3">The sequence shown here is derived from an EMBL/GenBank/DDBJ whole genome shotgun (WGS) entry which is preliminary data.</text>
</comment>
<dbReference type="Gene3D" id="1.25.40.420">
    <property type="match status" value="1"/>
</dbReference>
<dbReference type="InterPro" id="IPR011333">
    <property type="entry name" value="SKP1/BTB/POZ_sf"/>
</dbReference>
<dbReference type="SMART" id="SM00875">
    <property type="entry name" value="BACK"/>
    <property type="match status" value="1"/>
</dbReference>
<evidence type="ECO:0000313" key="4">
    <source>
        <dbReference type="Proteomes" id="UP001642540"/>
    </source>
</evidence>
<feature type="region of interest" description="Disordered" evidence="1">
    <location>
        <begin position="436"/>
        <end position="476"/>
    </location>
</feature>
<keyword evidence="4" id="KW-1185">Reference proteome</keyword>